<feature type="transmembrane region" description="Helical" evidence="1">
    <location>
        <begin position="38"/>
        <end position="60"/>
    </location>
</feature>
<feature type="transmembrane region" description="Helical" evidence="1">
    <location>
        <begin position="130"/>
        <end position="147"/>
    </location>
</feature>
<accession>A0A6C0D7S3</accession>
<protein>
    <recommendedName>
        <fullName evidence="3">Phosphatidic acid phosphatase type 2/haloperoxidase domain-containing protein</fullName>
    </recommendedName>
</protein>
<feature type="transmembrane region" description="Helical" evidence="1">
    <location>
        <begin position="153"/>
        <end position="171"/>
    </location>
</feature>
<evidence type="ECO:0000313" key="2">
    <source>
        <dbReference type="EMBL" id="QHT12184.1"/>
    </source>
</evidence>
<feature type="transmembrane region" description="Helical" evidence="1">
    <location>
        <begin position="92"/>
        <end position="109"/>
    </location>
</feature>
<reference evidence="2" key="1">
    <citation type="journal article" date="2020" name="Nature">
        <title>Giant virus diversity and host interactions through global metagenomics.</title>
        <authorList>
            <person name="Schulz F."/>
            <person name="Roux S."/>
            <person name="Paez-Espino D."/>
            <person name="Jungbluth S."/>
            <person name="Walsh D.A."/>
            <person name="Denef V.J."/>
            <person name="McMahon K.D."/>
            <person name="Konstantinidis K.T."/>
            <person name="Eloe-Fadrosh E.A."/>
            <person name="Kyrpides N.C."/>
            <person name="Woyke T."/>
        </authorList>
    </citation>
    <scope>NUCLEOTIDE SEQUENCE</scope>
    <source>
        <strain evidence="2">GVMAG-M-3300023174-129</strain>
    </source>
</reference>
<dbReference type="AlphaFoldDB" id="A0A6C0D7S3"/>
<proteinExistence type="predicted"/>
<evidence type="ECO:0000256" key="1">
    <source>
        <dbReference type="SAM" id="Phobius"/>
    </source>
</evidence>
<keyword evidence="1" id="KW-1133">Transmembrane helix</keyword>
<keyword evidence="1" id="KW-0472">Membrane</keyword>
<feature type="transmembrane region" description="Helical" evidence="1">
    <location>
        <begin position="12"/>
        <end position="31"/>
    </location>
</feature>
<sequence length="205" mass="22695">MPVNLDYFKEFILLFPDSILFGSVLLGLSTLSLQHGLFFMSFLESFIALSGLQNILSFVVGNSSNGTRCKSKFHTLMFGDILGSTSADTPSYGIYVVSFACAYMLTSLYEIKDELDVLDSSFYKQYNTSFYVLTAIPILYAIARVVLHCDSVSSALVSLFVGAFIGILLEFQNVSLFGRNATNFLGIPLLRNKTVNNEPIYICSK</sequence>
<keyword evidence="1" id="KW-0812">Transmembrane</keyword>
<dbReference type="EMBL" id="MN739542">
    <property type="protein sequence ID" value="QHT12184.1"/>
    <property type="molecule type" value="Genomic_DNA"/>
</dbReference>
<evidence type="ECO:0008006" key="3">
    <source>
        <dbReference type="Google" id="ProtNLM"/>
    </source>
</evidence>
<organism evidence="2">
    <name type="scientific">viral metagenome</name>
    <dbReference type="NCBI Taxonomy" id="1070528"/>
    <lineage>
        <taxon>unclassified sequences</taxon>
        <taxon>metagenomes</taxon>
        <taxon>organismal metagenomes</taxon>
    </lineage>
</organism>
<name>A0A6C0D7S3_9ZZZZ</name>